<evidence type="ECO:0000259" key="9">
    <source>
        <dbReference type="PROSITE" id="PS50157"/>
    </source>
</evidence>
<evidence type="ECO:0000256" key="3">
    <source>
        <dbReference type="ARBA" id="ARBA00022737"/>
    </source>
</evidence>
<proteinExistence type="predicted"/>
<dbReference type="PROSITE" id="PS50157">
    <property type="entry name" value="ZINC_FINGER_C2H2_2"/>
    <property type="match status" value="2"/>
</dbReference>
<dbReference type="InterPro" id="IPR013087">
    <property type="entry name" value="Znf_C2H2_type"/>
</dbReference>
<accession>A0A6G1K522</accession>
<dbReference type="Proteomes" id="UP000799428">
    <property type="component" value="Unassembled WGS sequence"/>
</dbReference>
<sequence>MSDPSDRSGRPLASNIQQPGSSIPSPTFRRKRQQSSQSSDERVGGTKSTISSRRPTTKKEALFAGPHTGSSRGDSSAMQRSASPTQMSPELSAVAYTRTGRISKAKKGRKVHNCECGRSYTRAEHLRRHQKNHAQESMLVCEFPDCNKSFFRIDLLQRHQERHNEVGKDIDSRRSSISGHGESAEPGPPVSTSVSLPTSIVTTPSQNAPFYQGITSMPETAANPRYNSNQFRTPQIPSSISGHILRSSPISKPAFHSNPGKQRQSYPTHEAAGPIQLAVDVISNGIAWQDSFNQSPYSSSSGYASPIPVTGDYNNMFATPPYGAPAMRTRTNSQASYIQTWEYPSRSPTSATSTMPYAWTSNDKTPAPPHLTYLNTSYPMTSMPLSAGVDPISAYGHFAPKSLAQRDEEEQAFLFPDQSFGMACHTDIYPYEQYLNNYWRLFHPTFPLVHRPSLDGISEPPMFQAAMIAVGGQYSTDPSVKRKSRILHDRCMKLLEKACHTVMIEPERFRDQQALFLVEILSQYRARRAAKTLSIRFESLYLKLCRDSSLVTSRIGDIISTLARPENATFERWSQWIELSGQQRLLICCYILESQQATLLARTPRQLHAQLPGFDLPFPAHSDLWDATSPAEWAMAAQRYSHLPVYAYEVDPDSSIGPYDRFQSSLLITSRYNYFNNPTPYLAPPDIPVIDHLLDGSSVTRHQLLTAKLLQVTPIRALLAVSGESWILSEKVPSPQTFAVFKGTLRTWINGLWTTETEVHDYAARDSLKLAMELLQHAMISPVHDLRLELGADMGLYFAALVIWAVTVAANTRINAPQVQLQPPRFQSRSPLPSSHFTLAPTHASTATSQLSQSPNPSHATMTGLIPHPQASPALSSTSGSGLHSEVAINPVNFLSNALAELSVLGTVAQWPRDVAQWQQGCAALMRWAKMRLRNEALEARDSVIGYGPTNTGTGRGGDGLGELLDGVIGVLDKIMSRSWESWCF</sequence>
<reference evidence="10" key="1">
    <citation type="journal article" date="2020" name="Stud. Mycol.">
        <title>101 Dothideomycetes genomes: a test case for predicting lifestyles and emergence of pathogens.</title>
        <authorList>
            <person name="Haridas S."/>
            <person name="Albert R."/>
            <person name="Binder M."/>
            <person name="Bloem J."/>
            <person name="Labutti K."/>
            <person name="Salamov A."/>
            <person name="Andreopoulos B."/>
            <person name="Baker S."/>
            <person name="Barry K."/>
            <person name="Bills G."/>
            <person name="Bluhm B."/>
            <person name="Cannon C."/>
            <person name="Castanera R."/>
            <person name="Culley D."/>
            <person name="Daum C."/>
            <person name="Ezra D."/>
            <person name="Gonzalez J."/>
            <person name="Henrissat B."/>
            <person name="Kuo A."/>
            <person name="Liang C."/>
            <person name="Lipzen A."/>
            <person name="Lutzoni F."/>
            <person name="Magnuson J."/>
            <person name="Mondo S."/>
            <person name="Nolan M."/>
            <person name="Ohm R."/>
            <person name="Pangilinan J."/>
            <person name="Park H.-J."/>
            <person name="Ramirez L."/>
            <person name="Alfaro M."/>
            <person name="Sun H."/>
            <person name="Tritt A."/>
            <person name="Yoshinaga Y."/>
            <person name="Zwiers L.-H."/>
            <person name="Turgeon B."/>
            <person name="Goodwin S."/>
            <person name="Spatafora J."/>
            <person name="Crous P."/>
            <person name="Grigoriev I."/>
        </authorList>
    </citation>
    <scope>NUCLEOTIDE SEQUENCE</scope>
    <source>
        <strain evidence="10">CBS 279.74</strain>
    </source>
</reference>
<gene>
    <name evidence="10" type="ORF">K504DRAFT_511845</name>
</gene>
<evidence type="ECO:0000256" key="6">
    <source>
        <dbReference type="ARBA" id="ARBA00023242"/>
    </source>
</evidence>
<dbReference type="GO" id="GO:0006351">
    <property type="term" value="P:DNA-templated transcription"/>
    <property type="evidence" value="ECO:0007669"/>
    <property type="project" value="InterPro"/>
</dbReference>
<feature type="region of interest" description="Disordered" evidence="8">
    <location>
        <begin position="844"/>
        <end position="880"/>
    </location>
</feature>
<dbReference type="CDD" id="cd12148">
    <property type="entry name" value="fungal_TF_MHR"/>
    <property type="match status" value="1"/>
</dbReference>
<dbReference type="AlphaFoldDB" id="A0A6G1K522"/>
<dbReference type="SUPFAM" id="SSF57667">
    <property type="entry name" value="beta-beta-alpha zinc fingers"/>
    <property type="match status" value="1"/>
</dbReference>
<evidence type="ECO:0000256" key="1">
    <source>
        <dbReference type="ARBA" id="ARBA00004123"/>
    </source>
</evidence>
<dbReference type="PANTHER" id="PTHR40626">
    <property type="entry name" value="MIP31509P"/>
    <property type="match status" value="1"/>
</dbReference>
<evidence type="ECO:0000313" key="11">
    <source>
        <dbReference type="Proteomes" id="UP000799428"/>
    </source>
</evidence>
<keyword evidence="4 7" id="KW-0863">Zinc-finger</keyword>
<dbReference type="InterPro" id="IPR007219">
    <property type="entry name" value="XnlR_reg_dom"/>
</dbReference>
<dbReference type="SMART" id="SM00355">
    <property type="entry name" value="ZnF_C2H2"/>
    <property type="match status" value="2"/>
</dbReference>
<dbReference type="InterPro" id="IPR051059">
    <property type="entry name" value="VerF-like"/>
</dbReference>
<dbReference type="InterPro" id="IPR036236">
    <property type="entry name" value="Znf_C2H2_sf"/>
</dbReference>
<comment type="subcellular location">
    <subcellularLocation>
        <location evidence="1">Nucleus</location>
    </subcellularLocation>
</comment>
<feature type="domain" description="C2H2-type" evidence="9">
    <location>
        <begin position="112"/>
        <end position="138"/>
    </location>
</feature>
<evidence type="ECO:0000256" key="7">
    <source>
        <dbReference type="PROSITE-ProRule" id="PRU00042"/>
    </source>
</evidence>
<keyword evidence="5" id="KW-0862">Zinc</keyword>
<dbReference type="Pfam" id="PF04082">
    <property type="entry name" value="Fungal_trans"/>
    <property type="match status" value="1"/>
</dbReference>
<feature type="compositionally biased region" description="Polar residues" evidence="8">
    <location>
        <begin position="844"/>
        <end position="861"/>
    </location>
</feature>
<organism evidence="10 11">
    <name type="scientific">Pleomassaria siparia CBS 279.74</name>
    <dbReference type="NCBI Taxonomy" id="1314801"/>
    <lineage>
        <taxon>Eukaryota</taxon>
        <taxon>Fungi</taxon>
        <taxon>Dikarya</taxon>
        <taxon>Ascomycota</taxon>
        <taxon>Pezizomycotina</taxon>
        <taxon>Dothideomycetes</taxon>
        <taxon>Pleosporomycetidae</taxon>
        <taxon>Pleosporales</taxon>
        <taxon>Pleomassariaceae</taxon>
        <taxon>Pleomassaria</taxon>
    </lineage>
</organism>
<feature type="region of interest" description="Disordered" evidence="8">
    <location>
        <begin position="162"/>
        <end position="197"/>
    </location>
</feature>
<evidence type="ECO:0000256" key="5">
    <source>
        <dbReference type="ARBA" id="ARBA00022833"/>
    </source>
</evidence>
<keyword evidence="6" id="KW-0539">Nucleus</keyword>
<keyword evidence="2" id="KW-0479">Metal-binding</keyword>
<feature type="domain" description="C2H2-type" evidence="9">
    <location>
        <begin position="139"/>
        <end position="163"/>
    </location>
</feature>
<evidence type="ECO:0000256" key="4">
    <source>
        <dbReference type="ARBA" id="ARBA00022771"/>
    </source>
</evidence>
<keyword evidence="11" id="KW-1185">Reference proteome</keyword>
<dbReference type="PANTHER" id="PTHR40626:SF30">
    <property type="entry name" value="FINGER DOMAIN PROTEIN, PUTATIVE (AFU_ORTHOLOGUE AFUA_4G13600)-RELATED"/>
    <property type="match status" value="1"/>
</dbReference>
<dbReference type="EMBL" id="MU005773">
    <property type="protein sequence ID" value="KAF2707908.1"/>
    <property type="molecule type" value="Genomic_DNA"/>
</dbReference>
<dbReference type="PROSITE" id="PS00028">
    <property type="entry name" value="ZINC_FINGER_C2H2_1"/>
    <property type="match status" value="1"/>
</dbReference>
<feature type="compositionally biased region" description="Polar residues" evidence="8">
    <location>
        <begin position="14"/>
        <end position="25"/>
    </location>
</feature>
<feature type="region of interest" description="Disordered" evidence="8">
    <location>
        <begin position="1"/>
        <end position="93"/>
    </location>
</feature>
<keyword evidence="3" id="KW-0677">Repeat</keyword>
<dbReference type="OrthoDB" id="6077919at2759"/>
<dbReference type="Gene3D" id="3.30.160.60">
    <property type="entry name" value="Classic Zinc Finger"/>
    <property type="match status" value="1"/>
</dbReference>
<dbReference type="GO" id="GO:0000981">
    <property type="term" value="F:DNA-binding transcription factor activity, RNA polymerase II-specific"/>
    <property type="evidence" value="ECO:0007669"/>
    <property type="project" value="InterPro"/>
</dbReference>
<feature type="compositionally biased region" description="Basic and acidic residues" evidence="8">
    <location>
        <begin position="162"/>
        <end position="174"/>
    </location>
</feature>
<evidence type="ECO:0000256" key="8">
    <source>
        <dbReference type="SAM" id="MobiDB-lite"/>
    </source>
</evidence>
<dbReference type="Pfam" id="PF00096">
    <property type="entry name" value="zf-C2H2"/>
    <property type="match status" value="1"/>
</dbReference>
<feature type="compositionally biased region" description="Polar residues" evidence="8">
    <location>
        <begin position="68"/>
        <end position="89"/>
    </location>
</feature>
<evidence type="ECO:0000256" key="2">
    <source>
        <dbReference type="ARBA" id="ARBA00022723"/>
    </source>
</evidence>
<dbReference type="GO" id="GO:0000785">
    <property type="term" value="C:chromatin"/>
    <property type="evidence" value="ECO:0007669"/>
    <property type="project" value="TreeGrafter"/>
</dbReference>
<protein>
    <recommendedName>
        <fullName evidence="9">C2H2-type domain-containing protein</fullName>
    </recommendedName>
</protein>
<dbReference type="GO" id="GO:0000978">
    <property type="term" value="F:RNA polymerase II cis-regulatory region sequence-specific DNA binding"/>
    <property type="evidence" value="ECO:0007669"/>
    <property type="project" value="InterPro"/>
</dbReference>
<dbReference type="GO" id="GO:0005634">
    <property type="term" value="C:nucleus"/>
    <property type="evidence" value="ECO:0007669"/>
    <property type="project" value="UniProtKB-SubCell"/>
</dbReference>
<evidence type="ECO:0000313" key="10">
    <source>
        <dbReference type="EMBL" id="KAF2707908.1"/>
    </source>
</evidence>
<dbReference type="GO" id="GO:0008270">
    <property type="term" value="F:zinc ion binding"/>
    <property type="evidence" value="ECO:0007669"/>
    <property type="project" value="UniProtKB-KW"/>
</dbReference>
<name>A0A6G1K522_9PLEO</name>